<dbReference type="EMBL" id="CM039172">
    <property type="protein sequence ID" value="KAH9784454.1"/>
    <property type="molecule type" value="Genomic_DNA"/>
</dbReference>
<evidence type="ECO:0000313" key="2">
    <source>
        <dbReference type="Proteomes" id="UP000829398"/>
    </source>
</evidence>
<dbReference type="Proteomes" id="UP000829398">
    <property type="component" value="Chromosome 3"/>
</dbReference>
<reference evidence="2" key="1">
    <citation type="journal article" date="2023" name="Hortic. Res.">
        <title>A chromosome-level phased genome enabling allele-level studies in sweet orange: a case study on citrus Huanglongbing tolerance.</title>
        <authorList>
            <person name="Wu B."/>
            <person name="Yu Q."/>
            <person name="Deng Z."/>
            <person name="Duan Y."/>
            <person name="Luo F."/>
            <person name="Gmitter F. Jr."/>
        </authorList>
    </citation>
    <scope>NUCLEOTIDE SEQUENCE [LARGE SCALE GENOMIC DNA]</scope>
    <source>
        <strain evidence="2">cv. Valencia</strain>
    </source>
</reference>
<proteinExistence type="predicted"/>
<keyword evidence="2" id="KW-1185">Reference proteome</keyword>
<gene>
    <name evidence="1" type="ORF">KPL71_009661</name>
</gene>
<sequence>MSMACSSLFSPNSLPNFTTRPSRLQISYQPNNLAFSSHQYDTAKKKVFPLASVASIPYQPINVDYLEEEFSGHGVTFEDIDGSCVAKMGFENGSTATLMLPSGLITSYKAHMWHGGTVELLHTIVSEGKDGTPAIQGGLSSAFSCGSDGEVWSPCNWTLHDISGNPQEFIQVELISSDTVDMVEIRCIVTLNEASVSSELVVSNFRSSSLQLAGSIISHLTVSTPEANYAVGLEGSDFFNMSPVSSNFVIIPPENSEQNNFIWSPMRFLSALGARNEKVADAAHSSFSESDEEMQREENDSYKQLKEKMSRIYTSAPTNFTIIDRGRRNSVVAGRNGFDELYLFSPGSSHEFYSKYSYICVGASAMLKPIMLRPGDVWKGGQQLHNPNL</sequence>
<name>A0ACB8MF70_CITSI</name>
<evidence type="ECO:0000313" key="1">
    <source>
        <dbReference type="EMBL" id="KAH9784454.1"/>
    </source>
</evidence>
<protein>
    <submittedName>
        <fullName evidence="1">Aldose 1-epimerase family protein expressed</fullName>
    </submittedName>
</protein>
<comment type="caution">
    <text evidence="1">The sequence shown here is derived from an EMBL/GenBank/DDBJ whole genome shotgun (WGS) entry which is preliminary data.</text>
</comment>
<accession>A0ACB8MF70</accession>
<organism evidence="1 2">
    <name type="scientific">Citrus sinensis</name>
    <name type="common">Sweet orange</name>
    <name type="synonym">Citrus aurantium var. sinensis</name>
    <dbReference type="NCBI Taxonomy" id="2711"/>
    <lineage>
        <taxon>Eukaryota</taxon>
        <taxon>Viridiplantae</taxon>
        <taxon>Streptophyta</taxon>
        <taxon>Embryophyta</taxon>
        <taxon>Tracheophyta</taxon>
        <taxon>Spermatophyta</taxon>
        <taxon>Magnoliopsida</taxon>
        <taxon>eudicotyledons</taxon>
        <taxon>Gunneridae</taxon>
        <taxon>Pentapetalae</taxon>
        <taxon>rosids</taxon>
        <taxon>malvids</taxon>
        <taxon>Sapindales</taxon>
        <taxon>Rutaceae</taxon>
        <taxon>Aurantioideae</taxon>
        <taxon>Citrus</taxon>
    </lineage>
</organism>